<feature type="transmembrane region" description="Helical" evidence="6">
    <location>
        <begin position="62"/>
        <end position="85"/>
    </location>
</feature>
<proteinExistence type="inferred from homology"/>
<dbReference type="EMBL" id="WHYR01000045">
    <property type="protein sequence ID" value="MQL53300.1"/>
    <property type="molecule type" value="Genomic_DNA"/>
</dbReference>
<dbReference type="PANTHER" id="PTHR21716:SF68">
    <property type="entry name" value="TRANSPORT PROTEIN YTVI-RELATED"/>
    <property type="match status" value="1"/>
</dbReference>
<feature type="transmembrane region" description="Helical" evidence="6">
    <location>
        <begin position="275"/>
        <end position="292"/>
    </location>
</feature>
<feature type="transmembrane region" description="Helical" evidence="6">
    <location>
        <begin position="7"/>
        <end position="26"/>
    </location>
</feature>
<dbReference type="InterPro" id="IPR014227">
    <property type="entry name" value="YtvI-like"/>
</dbReference>
<evidence type="ECO:0000256" key="1">
    <source>
        <dbReference type="ARBA" id="ARBA00004141"/>
    </source>
</evidence>
<keyword evidence="5 6" id="KW-0472">Membrane</keyword>
<comment type="caution">
    <text evidence="7">The sequence shown here is derived from an EMBL/GenBank/DDBJ whole genome shotgun (WGS) entry which is preliminary data.</text>
</comment>
<dbReference type="AlphaFoldDB" id="A0A6N7ITB2"/>
<evidence type="ECO:0000256" key="4">
    <source>
        <dbReference type="ARBA" id="ARBA00022989"/>
    </source>
</evidence>
<sequence length="351" mass="38460">MFNRRQRLFVFLVLAIVLIFFTYFLGSHFLPFILGGIFSLCIEPLVVLLERHLKLPRKLASLFVLIVVVMVLAGLALTIPALVASEILRLAEKLMSSTQELQRQIGFLTNHLQLFTLKFPPFLFEWWQREMARAGQALSSEMLVFSRKLIGFAIGLPGKIIMLLFAFLASYFLSAGLPVYRQRIRLALPESWRELVGNLARSVFVALIGFLRAQLILTGAVALVLLAGLLIAGAPYALAVALLAAPCSILPLVGTGLVLVPWAIWAAVSGNSLMAAELLGLMVVAALVRHTLEPKVLGDEVGLSPLAILVIVYVGYDVMGLKGVFLGLVLGVTYKAIITEERIPADSEKKR</sequence>
<dbReference type="PANTHER" id="PTHR21716">
    <property type="entry name" value="TRANSMEMBRANE PROTEIN"/>
    <property type="match status" value="1"/>
</dbReference>
<dbReference type="Proteomes" id="UP000441717">
    <property type="component" value="Unassembled WGS sequence"/>
</dbReference>
<keyword evidence="8" id="KW-1185">Reference proteome</keyword>
<evidence type="ECO:0000313" key="8">
    <source>
        <dbReference type="Proteomes" id="UP000441717"/>
    </source>
</evidence>
<dbReference type="RefSeq" id="WP_152947777.1">
    <property type="nucleotide sequence ID" value="NZ_WHYR01000045.1"/>
</dbReference>
<dbReference type="GO" id="GO:0055085">
    <property type="term" value="P:transmembrane transport"/>
    <property type="evidence" value="ECO:0007669"/>
    <property type="project" value="TreeGrafter"/>
</dbReference>
<keyword evidence="3 6" id="KW-0812">Transmembrane</keyword>
<feature type="transmembrane region" description="Helical" evidence="6">
    <location>
        <begin position="304"/>
        <end position="332"/>
    </location>
</feature>
<evidence type="ECO:0000313" key="7">
    <source>
        <dbReference type="EMBL" id="MQL53300.1"/>
    </source>
</evidence>
<accession>A0A6N7ITB2</accession>
<dbReference type="GO" id="GO:0016020">
    <property type="term" value="C:membrane"/>
    <property type="evidence" value="ECO:0007669"/>
    <property type="project" value="UniProtKB-SubCell"/>
</dbReference>
<evidence type="ECO:0000256" key="6">
    <source>
        <dbReference type="SAM" id="Phobius"/>
    </source>
</evidence>
<feature type="transmembrane region" description="Helical" evidence="6">
    <location>
        <begin position="149"/>
        <end position="175"/>
    </location>
</feature>
<evidence type="ECO:0000256" key="5">
    <source>
        <dbReference type="ARBA" id="ARBA00023136"/>
    </source>
</evidence>
<keyword evidence="4 6" id="KW-1133">Transmembrane helix</keyword>
<feature type="transmembrane region" description="Helical" evidence="6">
    <location>
        <begin position="220"/>
        <end position="243"/>
    </location>
</feature>
<evidence type="ECO:0000256" key="3">
    <source>
        <dbReference type="ARBA" id="ARBA00022692"/>
    </source>
</evidence>
<dbReference type="OrthoDB" id="9774361at2"/>
<dbReference type="InterPro" id="IPR002549">
    <property type="entry name" value="AI-2E-like"/>
</dbReference>
<comment type="subcellular location">
    <subcellularLocation>
        <location evidence="1">Membrane</location>
        <topology evidence="1">Multi-pass membrane protein</topology>
    </subcellularLocation>
</comment>
<feature type="transmembrane region" description="Helical" evidence="6">
    <location>
        <begin position="32"/>
        <end position="50"/>
    </location>
</feature>
<comment type="similarity">
    <text evidence="2">Belongs to the autoinducer-2 exporter (AI-2E) (TC 2.A.86) family.</text>
</comment>
<gene>
    <name evidence="7" type="primary">ytvI</name>
    <name evidence="7" type="ORF">GFC01_13750</name>
</gene>
<protein>
    <submittedName>
        <fullName evidence="7">Sporulation integral membrane protein YtvI</fullName>
    </submittedName>
</protein>
<dbReference type="Pfam" id="PF01594">
    <property type="entry name" value="AI-2E_transport"/>
    <property type="match status" value="1"/>
</dbReference>
<reference evidence="7 8" key="1">
    <citation type="submission" date="2019-10" db="EMBL/GenBank/DDBJ databases">
        <title>Comparative genomics of sulfur disproportionating microorganisms.</title>
        <authorList>
            <person name="Ward L.M."/>
            <person name="Bertran E."/>
            <person name="Johnston D."/>
        </authorList>
    </citation>
    <scope>NUCLEOTIDE SEQUENCE [LARGE SCALE GENOMIC DNA]</scope>
    <source>
        <strain evidence="7 8">DSM 14055</strain>
    </source>
</reference>
<name>A0A6N7ITB2_9FIRM</name>
<dbReference type="NCBIfam" id="TIGR02872">
    <property type="entry name" value="spore_ytvI"/>
    <property type="match status" value="1"/>
</dbReference>
<evidence type="ECO:0000256" key="2">
    <source>
        <dbReference type="ARBA" id="ARBA00009773"/>
    </source>
</evidence>
<organism evidence="7 8">
    <name type="scientific">Desulfofundulus thermobenzoicus</name>
    <dbReference type="NCBI Taxonomy" id="29376"/>
    <lineage>
        <taxon>Bacteria</taxon>
        <taxon>Bacillati</taxon>
        <taxon>Bacillota</taxon>
        <taxon>Clostridia</taxon>
        <taxon>Eubacteriales</taxon>
        <taxon>Peptococcaceae</taxon>
        <taxon>Desulfofundulus</taxon>
    </lineage>
</organism>